<keyword evidence="6 10" id="KW-0819">tRNA processing</keyword>
<dbReference type="HAMAP" id="MF_01102">
    <property type="entry name" value="MnmC"/>
    <property type="match status" value="1"/>
</dbReference>
<keyword evidence="14" id="KW-1185">Reference proteome</keyword>
<comment type="caution">
    <text evidence="13">The sequence shown here is derived from an EMBL/GenBank/DDBJ whole genome shotgun (WGS) entry which is preliminary data.</text>
</comment>
<evidence type="ECO:0000313" key="13">
    <source>
        <dbReference type="EMBL" id="MCP8899178.1"/>
    </source>
</evidence>
<dbReference type="GO" id="GO:0002098">
    <property type="term" value="P:tRNA wobble uridine modification"/>
    <property type="evidence" value="ECO:0007669"/>
    <property type="project" value="TreeGrafter"/>
</dbReference>
<dbReference type="NCBIfam" id="NF002481">
    <property type="entry name" value="PRK01747.1-2"/>
    <property type="match status" value="1"/>
</dbReference>
<evidence type="ECO:0000256" key="3">
    <source>
        <dbReference type="ARBA" id="ARBA00022630"/>
    </source>
</evidence>
<name>A0A9X2HVG8_9GAMM</name>
<dbReference type="Gene3D" id="3.40.50.150">
    <property type="entry name" value="Vaccinia Virus protein VP39"/>
    <property type="match status" value="1"/>
</dbReference>
<dbReference type="InterPro" id="IPR008471">
    <property type="entry name" value="MnmC-like_methylTransf"/>
</dbReference>
<evidence type="ECO:0000256" key="6">
    <source>
        <dbReference type="ARBA" id="ARBA00022694"/>
    </source>
</evidence>
<dbReference type="GO" id="GO:0016645">
    <property type="term" value="F:oxidoreductase activity, acting on the CH-NH group of donors"/>
    <property type="evidence" value="ECO:0007669"/>
    <property type="project" value="InterPro"/>
</dbReference>
<dbReference type="NCBIfam" id="NF033855">
    <property type="entry name" value="tRNA_MNMC2"/>
    <property type="match status" value="1"/>
</dbReference>
<keyword evidence="7 10" id="KW-0274">FAD</keyword>
<comment type="catalytic activity">
    <reaction evidence="10">
        <text>5-aminomethyl-2-thiouridine(34) in tRNA + S-adenosyl-L-methionine = 5-methylaminomethyl-2-thiouridine(34) in tRNA + S-adenosyl-L-homocysteine + H(+)</text>
        <dbReference type="Rhea" id="RHEA:19569"/>
        <dbReference type="Rhea" id="RHEA-COMP:10195"/>
        <dbReference type="Rhea" id="RHEA-COMP:10197"/>
        <dbReference type="ChEBI" id="CHEBI:15378"/>
        <dbReference type="ChEBI" id="CHEBI:57856"/>
        <dbReference type="ChEBI" id="CHEBI:59789"/>
        <dbReference type="ChEBI" id="CHEBI:74454"/>
        <dbReference type="ChEBI" id="CHEBI:74455"/>
        <dbReference type="EC" id="2.1.1.61"/>
    </reaction>
</comment>
<keyword evidence="5 10" id="KW-0949">S-adenosyl-L-methionine</keyword>
<dbReference type="RefSeq" id="WP_253967435.1">
    <property type="nucleotide sequence ID" value="NZ_JAMFTH010000001.1"/>
</dbReference>
<dbReference type="Pfam" id="PF01266">
    <property type="entry name" value="DAO"/>
    <property type="match status" value="1"/>
</dbReference>
<reference evidence="13" key="1">
    <citation type="submission" date="2022-05" db="EMBL/GenBank/DDBJ databases">
        <authorList>
            <person name="Sun H.-N."/>
        </authorList>
    </citation>
    <scope>NUCLEOTIDE SEQUENCE</scope>
    <source>
        <strain evidence="13">HB14</strain>
    </source>
</reference>
<keyword evidence="4 10" id="KW-0808">Transferase</keyword>
<feature type="domain" description="FAD dependent oxidoreductase" evidence="11">
    <location>
        <begin position="275"/>
        <end position="641"/>
    </location>
</feature>
<comment type="similarity">
    <text evidence="10">In the C-terminal section; belongs to the DAO family.</text>
</comment>
<dbReference type="InterPro" id="IPR029063">
    <property type="entry name" value="SAM-dependent_MTases_sf"/>
</dbReference>
<comment type="similarity">
    <text evidence="10">In the N-terminal section; belongs to the methyltransferase superfamily. tRNA (mnm(5)s(2)U34)-methyltransferase family.</text>
</comment>
<sequence>MSDRPTLANIEWDEQGQPLSAAFADVYFSRHNGLAETRHVFIQHNHLAARFAALAPGAHFSIAETGFGTGLNFLAAWQMWQETAPANTRLHFISCEKFPLTRGDLERALSLWPELATLSQALIDAYPEHLGPGIQRLHFGAVSLTLIIDDAAAGLAQLLPCRDERYQETSAKIDAWFLDGFAPSKNPDMWSEALFKTIGDLSHADTTAATFSAAGVVKRGLQAAGFSIAKVAGFGRKREMIRARREPPPTPIEHSRRPFELFQCATQPPDLKQAMVIGAGLAGCHIARALAERGWQVAVLDTHTQPASGGSGNAQGVLYSKLSHKNDTLPRFNLSALLYAQRHYQPFWQQGAGIGEACGVLQLAYSAKTGQQYRAIADPWQQEPWLEWLDEKQASAAAGVQLEHGGLFFPHSGWLNPPAVCGELLNHPQIDYLGGQAVATCDRINGQWQARDSEGELINQAPTAVIACAHYSRGFATLEHLPLKAIRGQVNYLPQTGASGELKTVLCAKGYLAPASDGQHSLGATFNLGETDLTLTPADQSKNLEHLQDFSGALAQAFAPFSDRDLPGRAAFRCTTPDYLPIVGPAPDAQAFARELAPLGKNARAYLDKSAPYHPGLYVMTGFGSRGLAYTPLCAEFLASLMAREPWPLDRELSKALHPARFLLRQMIRG</sequence>
<evidence type="ECO:0000259" key="12">
    <source>
        <dbReference type="Pfam" id="PF05430"/>
    </source>
</evidence>
<proteinExistence type="inferred from homology"/>
<feature type="domain" description="MnmC-like methyltransferase" evidence="12">
    <location>
        <begin position="113"/>
        <end position="245"/>
    </location>
</feature>
<evidence type="ECO:0000256" key="7">
    <source>
        <dbReference type="ARBA" id="ARBA00022827"/>
    </source>
</evidence>
<dbReference type="GO" id="GO:0005737">
    <property type="term" value="C:cytoplasm"/>
    <property type="evidence" value="ECO:0007669"/>
    <property type="project" value="UniProtKB-SubCell"/>
</dbReference>
<comment type="cofactor">
    <cofactor evidence="10">
        <name>FAD</name>
        <dbReference type="ChEBI" id="CHEBI:57692"/>
    </cofactor>
</comment>
<dbReference type="GO" id="GO:0004808">
    <property type="term" value="F:tRNA (5-methylaminomethyl-2-thiouridylate)(34)-methyltransferase activity"/>
    <property type="evidence" value="ECO:0007669"/>
    <property type="project" value="UniProtKB-EC"/>
</dbReference>
<comment type="function">
    <text evidence="10">Catalyzes the last two steps in the biosynthesis of 5-methylaminomethyl-2-thiouridine (mnm(5)s(2)U) at the wobble position (U34) in tRNA. Catalyzes the FAD-dependent demodification of cmnm(5)s(2)U34 to nm(5)s(2)U34, followed by the transfer of a methyl group from S-adenosyl-L-methionine to nm(5)s(2)U34, to form mnm(5)s(2)U34.</text>
</comment>
<dbReference type="PANTHER" id="PTHR13847:SF283">
    <property type="entry name" value="TRNA 5-METHYLAMINOMETHYL-2-THIOURIDINE BIOSYNTHESIS BIFUNCTIONAL PROTEIN MNMC"/>
    <property type="match status" value="1"/>
</dbReference>
<dbReference type="AlphaFoldDB" id="A0A9X2HVG8"/>
<evidence type="ECO:0000256" key="9">
    <source>
        <dbReference type="ARBA" id="ARBA00023268"/>
    </source>
</evidence>
<dbReference type="EC" id="2.1.1.61" evidence="10"/>
<dbReference type="Gene3D" id="3.30.9.10">
    <property type="entry name" value="D-Amino Acid Oxidase, subunit A, domain 2"/>
    <property type="match status" value="1"/>
</dbReference>
<evidence type="ECO:0000256" key="2">
    <source>
        <dbReference type="ARBA" id="ARBA00022603"/>
    </source>
</evidence>
<keyword evidence="2 10" id="KW-0489">Methyltransferase</keyword>
<evidence type="ECO:0000256" key="4">
    <source>
        <dbReference type="ARBA" id="ARBA00022679"/>
    </source>
</evidence>
<dbReference type="GO" id="GO:0032259">
    <property type="term" value="P:methylation"/>
    <property type="evidence" value="ECO:0007669"/>
    <property type="project" value="UniProtKB-KW"/>
</dbReference>
<evidence type="ECO:0000313" key="14">
    <source>
        <dbReference type="Proteomes" id="UP001139319"/>
    </source>
</evidence>
<dbReference type="EMBL" id="JAMFTH010000001">
    <property type="protein sequence ID" value="MCP8899178.1"/>
    <property type="molecule type" value="Genomic_DNA"/>
</dbReference>
<reference evidence="13" key="2">
    <citation type="submission" date="2023-01" db="EMBL/GenBank/DDBJ databases">
        <title>Gilvimarinus xylanilyticus HB14 isolated from Caulerpa lentillifera aquaculture base in Hainan, China.</title>
        <authorList>
            <person name="Zhang Y.-J."/>
        </authorList>
    </citation>
    <scope>NUCLEOTIDE SEQUENCE</scope>
    <source>
        <strain evidence="13">HB14</strain>
    </source>
</reference>
<dbReference type="Pfam" id="PF05430">
    <property type="entry name" value="Methyltransf_30"/>
    <property type="match status" value="1"/>
</dbReference>
<evidence type="ECO:0000256" key="8">
    <source>
        <dbReference type="ARBA" id="ARBA00023002"/>
    </source>
</evidence>
<dbReference type="PANTHER" id="PTHR13847">
    <property type="entry name" value="SARCOSINE DEHYDROGENASE-RELATED"/>
    <property type="match status" value="1"/>
</dbReference>
<organism evidence="13 14">
    <name type="scientific">Gilvimarinus xylanilyticus</name>
    <dbReference type="NCBI Taxonomy" id="2944139"/>
    <lineage>
        <taxon>Bacteria</taxon>
        <taxon>Pseudomonadati</taxon>
        <taxon>Pseudomonadota</taxon>
        <taxon>Gammaproteobacteria</taxon>
        <taxon>Cellvibrionales</taxon>
        <taxon>Cellvibrionaceae</taxon>
        <taxon>Gilvimarinus</taxon>
    </lineage>
</organism>
<gene>
    <name evidence="10 13" type="primary">mnmC</name>
    <name evidence="13" type="ORF">M6D89_07715</name>
</gene>
<evidence type="ECO:0000256" key="5">
    <source>
        <dbReference type="ARBA" id="ARBA00022691"/>
    </source>
</evidence>
<dbReference type="EC" id="1.5.-.-" evidence="10"/>
<keyword evidence="1 10" id="KW-0963">Cytoplasm</keyword>
<feature type="region of interest" description="tRNA (mnm(5)s(2)U34)-methyltransferase" evidence="10">
    <location>
        <begin position="1"/>
        <end position="246"/>
    </location>
</feature>
<dbReference type="NCBIfam" id="TIGR03197">
    <property type="entry name" value="MnmC_Cterm"/>
    <property type="match status" value="1"/>
</dbReference>
<evidence type="ECO:0000256" key="10">
    <source>
        <dbReference type="HAMAP-Rule" id="MF_01102"/>
    </source>
</evidence>
<evidence type="ECO:0000259" key="11">
    <source>
        <dbReference type="Pfam" id="PF01266"/>
    </source>
</evidence>
<dbReference type="Proteomes" id="UP001139319">
    <property type="component" value="Unassembled WGS sequence"/>
</dbReference>
<dbReference type="InterPro" id="IPR047785">
    <property type="entry name" value="tRNA_MNMC2"/>
</dbReference>
<keyword evidence="9 10" id="KW-0511">Multifunctional enzyme</keyword>
<accession>A0A9X2HVG8</accession>
<dbReference type="InterPro" id="IPR036188">
    <property type="entry name" value="FAD/NAD-bd_sf"/>
</dbReference>
<dbReference type="InterPro" id="IPR006076">
    <property type="entry name" value="FAD-dep_OxRdtase"/>
</dbReference>
<keyword evidence="3 10" id="KW-0285">Flavoprotein</keyword>
<protein>
    <recommendedName>
        <fullName evidence="10">tRNA 5-methylaminomethyl-2-thiouridine biosynthesis bifunctional protein MnmC</fullName>
        <shortName evidence="10">tRNA mnm(5)s(2)U biosynthesis bifunctional protein</shortName>
    </recommendedName>
    <domain>
        <recommendedName>
            <fullName evidence="10">tRNA (mnm(5)s(2)U34)-methyltransferase</fullName>
            <ecNumber evidence="10">2.1.1.61</ecNumber>
        </recommendedName>
    </domain>
    <domain>
        <recommendedName>
            <fullName evidence="10">FAD-dependent cmnm(5)s(2)U34 oxidoreductase</fullName>
            <ecNumber evidence="10">1.5.-.-</ecNumber>
        </recommendedName>
    </domain>
</protein>
<evidence type="ECO:0000256" key="1">
    <source>
        <dbReference type="ARBA" id="ARBA00022490"/>
    </source>
</evidence>
<keyword evidence="8 10" id="KW-0560">Oxidoreductase</keyword>
<dbReference type="InterPro" id="IPR017610">
    <property type="entry name" value="tRNA_S-uridine_synth_MnmC_C"/>
</dbReference>
<dbReference type="Gene3D" id="3.50.50.60">
    <property type="entry name" value="FAD/NAD(P)-binding domain"/>
    <property type="match status" value="1"/>
</dbReference>
<dbReference type="SUPFAM" id="SSF51905">
    <property type="entry name" value="FAD/NAD(P)-binding domain"/>
    <property type="match status" value="1"/>
</dbReference>
<feature type="region of interest" description="FAD-dependent cmnm(5)s(2)U34 oxidoreductase" evidence="10">
    <location>
        <begin position="277"/>
        <end position="670"/>
    </location>
</feature>
<dbReference type="GO" id="GO:0050660">
    <property type="term" value="F:flavin adenine dinucleotide binding"/>
    <property type="evidence" value="ECO:0007669"/>
    <property type="project" value="UniProtKB-UniRule"/>
</dbReference>
<dbReference type="InterPro" id="IPR023032">
    <property type="entry name" value="tRNA_MAMT_biosynth_bifunc_MnmC"/>
</dbReference>
<comment type="subcellular location">
    <subcellularLocation>
        <location evidence="10">Cytoplasm</location>
    </subcellularLocation>
</comment>